<dbReference type="GO" id="GO:0005524">
    <property type="term" value="F:ATP binding"/>
    <property type="evidence" value="ECO:0007669"/>
    <property type="project" value="UniProtKB-KW"/>
</dbReference>
<dbReference type="InterPro" id="IPR005467">
    <property type="entry name" value="His_kinase_dom"/>
</dbReference>
<keyword evidence="5" id="KW-0547">Nucleotide-binding</keyword>
<evidence type="ECO:0000256" key="2">
    <source>
        <dbReference type="ARBA" id="ARBA00022475"/>
    </source>
</evidence>
<keyword evidence="4 10" id="KW-0812">Transmembrane</keyword>
<dbReference type="InterPro" id="IPR036890">
    <property type="entry name" value="HATPase_C_sf"/>
</dbReference>
<dbReference type="Pfam" id="PF02518">
    <property type="entry name" value="HATPase_c"/>
    <property type="match status" value="1"/>
</dbReference>
<dbReference type="FunFam" id="3.30.565.10:FF:000010">
    <property type="entry name" value="Sensor histidine kinase RcsC"/>
    <property type="match status" value="1"/>
</dbReference>
<evidence type="ECO:0000256" key="3">
    <source>
        <dbReference type="ARBA" id="ARBA00022553"/>
    </source>
</evidence>
<keyword evidence="7 10" id="KW-1133">Transmembrane helix</keyword>
<dbReference type="InterPro" id="IPR011006">
    <property type="entry name" value="CheY-like_superfamily"/>
</dbReference>
<dbReference type="CDD" id="cd16922">
    <property type="entry name" value="HATPase_EvgS-ArcB-TorS-like"/>
    <property type="match status" value="1"/>
</dbReference>
<evidence type="ECO:0000256" key="1">
    <source>
        <dbReference type="ARBA" id="ARBA00004651"/>
    </source>
</evidence>
<dbReference type="PROSITE" id="PS50110">
    <property type="entry name" value="RESPONSE_REGULATORY"/>
    <property type="match status" value="2"/>
</dbReference>
<dbReference type="InterPro" id="IPR004358">
    <property type="entry name" value="Sig_transdc_His_kin-like_C"/>
</dbReference>
<dbReference type="SMART" id="SM00387">
    <property type="entry name" value="HATPase_c"/>
    <property type="match status" value="1"/>
</dbReference>
<evidence type="ECO:0000256" key="7">
    <source>
        <dbReference type="ARBA" id="ARBA00022989"/>
    </source>
</evidence>
<dbReference type="SUPFAM" id="SSF52172">
    <property type="entry name" value="CheY-like"/>
    <property type="match status" value="2"/>
</dbReference>
<evidence type="ECO:0000256" key="8">
    <source>
        <dbReference type="ARBA" id="ARBA00023012"/>
    </source>
</evidence>
<keyword evidence="3" id="KW-0597">Phosphoprotein</keyword>
<dbReference type="PRINTS" id="PR00344">
    <property type="entry name" value="BCTRLSENSOR"/>
</dbReference>
<dbReference type="SUPFAM" id="SSF47384">
    <property type="entry name" value="Homodimeric domain of signal transducing histidine kinase"/>
    <property type="match status" value="1"/>
</dbReference>
<feature type="domain" description="Response regulatory" evidence="12">
    <location>
        <begin position="472"/>
        <end position="584"/>
    </location>
</feature>
<evidence type="ECO:0000313" key="13">
    <source>
        <dbReference type="EMBL" id="SFV60419.1"/>
    </source>
</evidence>
<evidence type="ECO:0000256" key="4">
    <source>
        <dbReference type="ARBA" id="ARBA00022692"/>
    </source>
</evidence>
<dbReference type="EMBL" id="FPHF01000057">
    <property type="protein sequence ID" value="SFV60419.1"/>
    <property type="molecule type" value="Genomic_DNA"/>
</dbReference>
<comment type="subcellular location">
    <subcellularLocation>
        <location evidence="1">Cell membrane</location>
        <topology evidence="1">Multi-pass membrane protein</topology>
    </subcellularLocation>
</comment>
<evidence type="ECO:0000256" key="5">
    <source>
        <dbReference type="ARBA" id="ARBA00022741"/>
    </source>
</evidence>
<dbReference type="InterPro" id="IPR036641">
    <property type="entry name" value="HPT_dom_sf"/>
</dbReference>
<evidence type="ECO:0000259" key="11">
    <source>
        <dbReference type="PROSITE" id="PS50109"/>
    </source>
</evidence>
<dbReference type="AlphaFoldDB" id="A0A1W1C3S0"/>
<keyword evidence="13" id="KW-0808">Transferase</keyword>
<keyword evidence="13" id="KW-0418">Kinase</keyword>
<dbReference type="Gene3D" id="3.30.565.10">
    <property type="entry name" value="Histidine kinase-like ATPase, C-terminal domain"/>
    <property type="match status" value="1"/>
</dbReference>
<dbReference type="GO" id="GO:0000155">
    <property type="term" value="F:phosphorelay sensor kinase activity"/>
    <property type="evidence" value="ECO:0007669"/>
    <property type="project" value="InterPro"/>
</dbReference>
<feature type="domain" description="Histidine kinase" evidence="11">
    <location>
        <begin position="231"/>
        <end position="452"/>
    </location>
</feature>
<dbReference type="PROSITE" id="PS50109">
    <property type="entry name" value="HIS_KIN"/>
    <property type="match status" value="1"/>
</dbReference>
<dbReference type="InterPro" id="IPR003594">
    <property type="entry name" value="HATPase_dom"/>
</dbReference>
<reference evidence="13" key="1">
    <citation type="submission" date="2016-10" db="EMBL/GenBank/DDBJ databases">
        <authorList>
            <person name="de Groot N.N."/>
        </authorList>
    </citation>
    <scope>NUCLEOTIDE SEQUENCE</scope>
</reference>
<keyword evidence="6" id="KW-0067">ATP-binding</keyword>
<keyword evidence="9 10" id="KW-0472">Membrane</keyword>
<accession>A0A1W1C3S0</accession>
<dbReference type="PANTHER" id="PTHR45339:SF1">
    <property type="entry name" value="HYBRID SIGNAL TRANSDUCTION HISTIDINE KINASE J"/>
    <property type="match status" value="1"/>
</dbReference>
<dbReference type="InterPro" id="IPR003661">
    <property type="entry name" value="HisK_dim/P_dom"/>
</dbReference>
<feature type="transmembrane region" description="Helical" evidence="10">
    <location>
        <begin position="174"/>
        <end position="195"/>
    </location>
</feature>
<keyword evidence="2" id="KW-1003">Cell membrane</keyword>
<sequence>MLLSTCILLATTLNAEYIRSIRVGSFPSKVDAENSLKEIKLFITKHENIKRLQEANDFIFKARESGAFYITLVEPFTDRVTLQEVLDTLRLEYTDIYVTKLKKKPQELISQDLEVTKPSISKIQVVQKEKEVKIVKQSIIEEVYEKESLEVQIKSIEKEIKSTVKPMQESKSSYTYQIVLVVLLIILLVLVYYLLCIKKEKEAYINKELILDEQLTQLKEDNYAKDKLLSHVSHELRTPMTAIMGLTHLVLESDLTKIQSDYIQKIESSSQHLLNLINDILDVSKIKAGELKIEKIEFNIDDILEYVLSVNVAKAKKNGVILGMDVSHEVPSKVIGDSLRLGQVLINLIGNAVKFTNNGEVTLSVKKVSSFADGLKLEFSISDTGIGMTDEQVQSVFNSYYQADESTSRKFGGTGLGLSISKELVDLMGGEIHVSSTKDVGTTFSFTANFTLKDALNQRQYRLPSSSMLEKNVLIVDSSNRNVIPLVKALGYFNYVINAIPSFEDAVLEDAMRFDIVIVNQYNLTVDAMEVIKRMRVVTQTKLVILSELHSNIDSKLIENIEVDSYIQVPCSQQSILNMIIDLYVAKNLDKRSRKTTMKDKLKAMAGKKILVAEDNEVNQKVIMGLLAQTGIELTFVDDGQEALDLVKKDIPFDLLLMDINMPNMNGYEASREIRKTSKYNNIPILALTGDVMDDAITKAMQSGMQGHIAKPIIIDIFYKKILDTLSCENKDSVDKNLIYINNSKDEDGFNELSISVGLGRCHGDVEFYKTILNDFTSMYISSAIRFEELCSAENFREARRISMDIKDVALNIGAYNLCESAATMEYEFEKGSRSNWREFVSFYDASLSKLFKDIDKYLKET</sequence>
<dbReference type="InterPro" id="IPR001789">
    <property type="entry name" value="Sig_transdc_resp-reg_receiver"/>
</dbReference>
<dbReference type="InterPro" id="IPR036097">
    <property type="entry name" value="HisK_dim/P_sf"/>
</dbReference>
<evidence type="ECO:0000259" key="12">
    <source>
        <dbReference type="PROSITE" id="PS50110"/>
    </source>
</evidence>
<proteinExistence type="predicted"/>
<gene>
    <name evidence="13" type="ORF">MNB_SM-4-575</name>
</gene>
<dbReference type="SUPFAM" id="SSF47226">
    <property type="entry name" value="Histidine-containing phosphotransfer domain, HPT domain"/>
    <property type="match status" value="1"/>
</dbReference>
<evidence type="ECO:0000256" key="10">
    <source>
        <dbReference type="SAM" id="Phobius"/>
    </source>
</evidence>
<dbReference type="Pfam" id="PF00512">
    <property type="entry name" value="HisKA"/>
    <property type="match status" value="1"/>
</dbReference>
<dbReference type="SMART" id="SM00388">
    <property type="entry name" value="HisKA"/>
    <property type="match status" value="1"/>
</dbReference>
<dbReference type="SMART" id="SM00448">
    <property type="entry name" value="REC"/>
    <property type="match status" value="2"/>
</dbReference>
<dbReference type="Gene3D" id="1.10.287.130">
    <property type="match status" value="1"/>
</dbReference>
<protein>
    <submittedName>
        <fullName evidence="13">Sensory box histidine kinase/response regulator</fullName>
    </submittedName>
</protein>
<keyword evidence="8" id="KW-0902">Two-component regulatory system</keyword>
<evidence type="ECO:0000256" key="6">
    <source>
        <dbReference type="ARBA" id="ARBA00022840"/>
    </source>
</evidence>
<name>A0A1W1C3S0_9ZZZZ</name>
<organism evidence="13">
    <name type="scientific">hydrothermal vent metagenome</name>
    <dbReference type="NCBI Taxonomy" id="652676"/>
    <lineage>
        <taxon>unclassified sequences</taxon>
        <taxon>metagenomes</taxon>
        <taxon>ecological metagenomes</taxon>
    </lineage>
</organism>
<evidence type="ECO:0000256" key="9">
    <source>
        <dbReference type="ARBA" id="ARBA00023136"/>
    </source>
</evidence>
<dbReference type="CDD" id="cd00082">
    <property type="entry name" value="HisKA"/>
    <property type="match status" value="1"/>
</dbReference>
<dbReference type="Gene3D" id="3.40.50.2300">
    <property type="match status" value="2"/>
</dbReference>
<dbReference type="Pfam" id="PF00072">
    <property type="entry name" value="Response_reg"/>
    <property type="match status" value="1"/>
</dbReference>
<dbReference type="CDD" id="cd17546">
    <property type="entry name" value="REC_hyHK_CKI1_RcsC-like"/>
    <property type="match status" value="1"/>
</dbReference>
<feature type="domain" description="Response regulatory" evidence="12">
    <location>
        <begin position="609"/>
        <end position="726"/>
    </location>
</feature>
<dbReference type="PANTHER" id="PTHR45339">
    <property type="entry name" value="HYBRID SIGNAL TRANSDUCTION HISTIDINE KINASE J"/>
    <property type="match status" value="1"/>
</dbReference>
<dbReference type="GO" id="GO:0005886">
    <property type="term" value="C:plasma membrane"/>
    <property type="evidence" value="ECO:0007669"/>
    <property type="project" value="UniProtKB-SubCell"/>
</dbReference>
<dbReference type="SUPFAM" id="SSF55874">
    <property type="entry name" value="ATPase domain of HSP90 chaperone/DNA topoisomerase II/histidine kinase"/>
    <property type="match status" value="1"/>
</dbReference>